<reference evidence="9 10" key="1">
    <citation type="submission" date="2014-06" db="EMBL/GenBank/DDBJ databases">
        <title>Draft genome sequence of Bacillus manliponensis JCM 15802 (MCCC 1A00708).</title>
        <authorList>
            <person name="Lai Q."/>
            <person name="Liu Y."/>
            <person name="Shao Z."/>
        </authorList>
    </citation>
    <scope>NUCLEOTIDE SEQUENCE [LARGE SCALE GENOMIC DNA]</scope>
    <source>
        <strain evidence="9 10">JCM 15802</strain>
    </source>
</reference>
<evidence type="ECO:0000256" key="1">
    <source>
        <dbReference type="ARBA" id="ARBA00004651"/>
    </source>
</evidence>
<dbReference type="Pfam" id="PF00893">
    <property type="entry name" value="Multi_Drug_Res"/>
    <property type="match status" value="1"/>
</dbReference>
<organism evidence="9 10">
    <name type="scientific">Bacillus manliponensis</name>
    <dbReference type="NCBI Taxonomy" id="574376"/>
    <lineage>
        <taxon>Bacteria</taxon>
        <taxon>Bacillati</taxon>
        <taxon>Bacillota</taxon>
        <taxon>Bacilli</taxon>
        <taxon>Bacillales</taxon>
        <taxon>Bacillaceae</taxon>
        <taxon>Bacillus</taxon>
        <taxon>Bacillus cereus group</taxon>
    </lineage>
</organism>
<dbReference type="Gene3D" id="1.10.3730.20">
    <property type="match status" value="1"/>
</dbReference>
<dbReference type="AlphaFoldDB" id="A0A073JRC9"/>
<evidence type="ECO:0000256" key="3">
    <source>
        <dbReference type="ARBA" id="ARBA00022475"/>
    </source>
</evidence>
<dbReference type="Proteomes" id="UP000027822">
    <property type="component" value="Unassembled WGS sequence"/>
</dbReference>
<evidence type="ECO:0000256" key="7">
    <source>
        <dbReference type="RuleBase" id="RU003942"/>
    </source>
</evidence>
<feature type="transmembrane region" description="Helical" evidence="8">
    <location>
        <begin position="63"/>
        <end position="82"/>
    </location>
</feature>
<protein>
    <submittedName>
        <fullName evidence="9">Multidrug transporter</fullName>
    </submittedName>
</protein>
<dbReference type="GO" id="GO:0022857">
    <property type="term" value="F:transmembrane transporter activity"/>
    <property type="evidence" value="ECO:0007669"/>
    <property type="project" value="InterPro"/>
</dbReference>
<evidence type="ECO:0000313" key="9">
    <source>
        <dbReference type="EMBL" id="KEK17639.1"/>
    </source>
</evidence>
<dbReference type="STRING" id="574376.BAMA_11765"/>
<evidence type="ECO:0000256" key="6">
    <source>
        <dbReference type="ARBA" id="ARBA00023136"/>
    </source>
</evidence>
<feature type="transmembrane region" description="Helical" evidence="8">
    <location>
        <begin position="34"/>
        <end position="51"/>
    </location>
</feature>
<dbReference type="GO" id="GO:0005886">
    <property type="term" value="C:plasma membrane"/>
    <property type="evidence" value="ECO:0007669"/>
    <property type="project" value="UniProtKB-SubCell"/>
</dbReference>
<accession>A0A073JRC9</accession>
<name>A0A073JRC9_9BACI</name>
<keyword evidence="5 8" id="KW-1133">Transmembrane helix</keyword>
<sequence length="116" mass="12649">MKKEKVLTTNQAWVYLLIGGFVEIFWAAGLKADSMSIVTILAIIVSFHCFINAAKVIPIGTSYAVFTGIGTIGTILADIFYFQEPVHYVKIGLICLLALFIVGLKFSGNTSKEEGK</sequence>
<feature type="transmembrane region" description="Helical" evidence="8">
    <location>
        <begin position="12"/>
        <end position="28"/>
    </location>
</feature>
<evidence type="ECO:0000256" key="4">
    <source>
        <dbReference type="ARBA" id="ARBA00022692"/>
    </source>
</evidence>
<comment type="similarity">
    <text evidence="7">Belongs to the drug/metabolite transporter (DMT) superfamily. Small multidrug resistance (SMR) (TC 2.A.7.1) family.</text>
</comment>
<dbReference type="eggNOG" id="COG2076">
    <property type="taxonomic scope" value="Bacteria"/>
</dbReference>
<dbReference type="InterPro" id="IPR045324">
    <property type="entry name" value="Small_multidrug_res"/>
</dbReference>
<comment type="subcellular location">
    <subcellularLocation>
        <location evidence="1 7">Cell membrane</location>
        <topology evidence="1 7">Multi-pass membrane protein</topology>
    </subcellularLocation>
</comment>
<dbReference type="EMBL" id="JOTN01000024">
    <property type="protein sequence ID" value="KEK17639.1"/>
    <property type="molecule type" value="Genomic_DNA"/>
</dbReference>
<keyword evidence="2" id="KW-0813">Transport</keyword>
<dbReference type="InterPro" id="IPR037185">
    <property type="entry name" value="EmrE-like"/>
</dbReference>
<keyword evidence="3" id="KW-1003">Cell membrane</keyword>
<dbReference type="SUPFAM" id="SSF103481">
    <property type="entry name" value="Multidrug resistance efflux transporter EmrE"/>
    <property type="match status" value="1"/>
</dbReference>
<keyword evidence="10" id="KW-1185">Reference proteome</keyword>
<gene>
    <name evidence="9" type="ORF">BAMA_11765</name>
</gene>
<dbReference type="PANTHER" id="PTHR30561">
    <property type="entry name" value="SMR FAMILY PROTON-DEPENDENT DRUG EFFLUX TRANSPORTER SUGE"/>
    <property type="match status" value="1"/>
</dbReference>
<proteinExistence type="inferred from homology"/>
<dbReference type="PANTHER" id="PTHR30561:SF0">
    <property type="entry name" value="GUANIDINIUM EXPORTER"/>
    <property type="match status" value="1"/>
</dbReference>
<evidence type="ECO:0000256" key="2">
    <source>
        <dbReference type="ARBA" id="ARBA00022448"/>
    </source>
</evidence>
<evidence type="ECO:0000256" key="8">
    <source>
        <dbReference type="SAM" id="Phobius"/>
    </source>
</evidence>
<evidence type="ECO:0000256" key="5">
    <source>
        <dbReference type="ARBA" id="ARBA00022989"/>
    </source>
</evidence>
<comment type="caution">
    <text evidence="9">The sequence shown here is derived from an EMBL/GenBank/DDBJ whole genome shotgun (WGS) entry which is preliminary data.</text>
</comment>
<dbReference type="InterPro" id="IPR000390">
    <property type="entry name" value="Small_drug/metabolite_transptr"/>
</dbReference>
<feature type="transmembrane region" description="Helical" evidence="8">
    <location>
        <begin position="88"/>
        <end position="106"/>
    </location>
</feature>
<keyword evidence="4 7" id="KW-0812">Transmembrane</keyword>
<keyword evidence="6 8" id="KW-0472">Membrane</keyword>
<evidence type="ECO:0000313" key="10">
    <source>
        <dbReference type="Proteomes" id="UP000027822"/>
    </source>
</evidence>